<dbReference type="EMBL" id="JN646852">
    <property type="protein sequence ID" value="AER23963.1"/>
    <property type="molecule type" value="Genomic_DNA"/>
</dbReference>
<evidence type="ECO:0000313" key="1">
    <source>
        <dbReference type="EMBL" id="AER23963.1"/>
    </source>
</evidence>
<organism evidence="1">
    <name type="scientific">Variovorax sp. HH01</name>
    <dbReference type="NCBI Taxonomy" id="1084736"/>
    <lineage>
        <taxon>Bacteria</taxon>
        <taxon>Pseudomonadati</taxon>
        <taxon>Pseudomonadota</taxon>
        <taxon>Betaproteobacteria</taxon>
        <taxon>Burkholderiales</taxon>
        <taxon>Comamonadaceae</taxon>
        <taxon>Variovorax</taxon>
    </lineage>
</organism>
<dbReference type="AlphaFoldDB" id="I3PCQ6"/>
<proteinExistence type="predicted"/>
<name>I3PCQ6_9BURK</name>
<reference evidence="1" key="1">
    <citation type="submission" date="2011-09" db="EMBL/GenBank/DDBJ databases">
        <title>A novel amdA gene encoded by the newly isolated Variovorax sp. HH01 strain defines a novel class of cofactor-less aryl malonic acid decarboxylase.</title>
        <authorList>
            <person name="Horn S."/>
            <person name="Maimanakos J."/>
            <person name="Streit W.R."/>
        </authorList>
    </citation>
    <scope>NUCLEOTIDE SEQUENCE</scope>
    <source>
        <strain evidence="1">HH01</strain>
    </source>
</reference>
<gene>
    <name evidence="1" type="ORF">var086</name>
</gene>
<protein>
    <submittedName>
        <fullName evidence="1">Uncharacterized protein</fullName>
    </submittedName>
</protein>
<accession>I3PCQ6</accession>
<sequence length="72" mass="7917">MLIALVVLAVLNLVLSFVVFCCLRVLWARLPEPVVQNCTVGEVASMTQVRDALHRSQQVHRPDSPPGEPEPA</sequence>